<dbReference type="WormBase" id="T02B11.3a">
    <property type="protein sequence ID" value="CE33300"/>
    <property type="gene ID" value="WBGene00020155"/>
    <property type="gene designation" value="spig-11"/>
</dbReference>
<dbReference type="AGR" id="WB:WBGene00020155"/>
<gene>
    <name evidence="2 4" type="primary">spig-11</name>
    <name evidence="2" type="ORF">CELE_T02B11.3</name>
    <name evidence="4" type="ORF">T02B11.3</name>
</gene>
<dbReference type="eggNOG" id="ENOG502TG4W">
    <property type="taxonomic scope" value="Eukaryota"/>
</dbReference>
<dbReference type="EMBL" id="BX284605">
    <property type="protein sequence ID" value="CCD72447.1"/>
    <property type="molecule type" value="Genomic_DNA"/>
</dbReference>
<dbReference type="RefSeq" id="NP_503346.2">
    <property type="nucleotide sequence ID" value="NM_070945.6"/>
</dbReference>
<evidence type="ECO:0000313" key="2">
    <source>
        <dbReference type="EMBL" id="CCD72447.1"/>
    </source>
</evidence>
<organism evidence="2 3">
    <name type="scientific">Caenorhabditis elegans</name>
    <dbReference type="NCBI Taxonomy" id="6239"/>
    <lineage>
        <taxon>Eukaryota</taxon>
        <taxon>Metazoa</taxon>
        <taxon>Ecdysozoa</taxon>
        <taxon>Nematoda</taxon>
        <taxon>Chromadorea</taxon>
        <taxon>Rhabditida</taxon>
        <taxon>Rhabditina</taxon>
        <taxon>Rhabditomorpha</taxon>
        <taxon>Rhabditoidea</taxon>
        <taxon>Rhabditidae</taxon>
        <taxon>Peloderinae</taxon>
        <taxon>Caenorhabditis</taxon>
    </lineage>
</organism>
<dbReference type="OrthoDB" id="5807245at2759"/>
<reference evidence="2 3" key="1">
    <citation type="journal article" date="1998" name="Science">
        <title>Genome sequence of the nematode C. elegans: a platform for investigating biology.</title>
        <authorList>
            <consortium name="The C. elegans sequencing consortium"/>
            <person name="Sulson J.E."/>
            <person name="Waterston R."/>
        </authorList>
    </citation>
    <scope>NUCLEOTIDE SEQUENCE [LARGE SCALE GENOMIC DNA]</scope>
    <source>
        <strain evidence="2 3">Bristol N2</strain>
    </source>
</reference>
<dbReference type="KEGG" id="cel:CELE_T02B11.3"/>
<feature type="signal peptide" evidence="1">
    <location>
        <begin position="1"/>
        <end position="21"/>
    </location>
</feature>
<evidence type="ECO:0007829" key="5">
    <source>
        <dbReference type="PeptideAtlas" id="H2L0C8"/>
    </source>
</evidence>
<dbReference type="PhylomeDB" id="H2L0C8"/>
<keyword evidence="5" id="KW-1267">Proteomics identification</keyword>
<dbReference type="PANTHER" id="PTHR36161">
    <property type="entry name" value="PROTEIN CBG06377-RELATED"/>
    <property type="match status" value="1"/>
</dbReference>
<proteinExistence type="evidence at protein level"/>
<evidence type="ECO:0000313" key="3">
    <source>
        <dbReference type="Proteomes" id="UP000001940"/>
    </source>
</evidence>
<dbReference type="GeneID" id="178592"/>
<name>H2L0C8_CAEEL</name>
<dbReference type="Bgee" id="WBGene00020155">
    <property type="expression patterns" value="Expressed in larva and 3 other cell types or tissues"/>
</dbReference>
<dbReference type="HOGENOM" id="CLU_118741_0_0_1"/>
<dbReference type="AlphaFoldDB" id="H2L0C8"/>
<protein>
    <submittedName>
        <fullName evidence="2">DUF19 domain-containing protein</fullName>
    </submittedName>
</protein>
<dbReference type="PaxDb" id="6239-T02B11.3a"/>
<evidence type="ECO:0000313" key="4">
    <source>
        <dbReference type="WormBase" id="T02B11.3a"/>
    </source>
</evidence>
<accession>H2L0C8</accession>
<dbReference type="Proteomes" id="UP000001940">
    <property type="component" value="Chromosome V"/>
</dbReference>
<keyword evidence="1" id="KW-0732">Signal</keyword>
<sequence length="198" mass="21490">MARLLSTLLLVSSISVVHVSAQANRAKVCEKAVNLGVTFYTASELQPILACIEPTLYNTPEDTTALIDKGKSCVISNSMSKAIPAMNLYSGFNSCTDLMALLDKMMTPFKNACKPVITKGLASLNTCKKNNKATGTAKQNACINKLYGDCMAMVTKQFVNKVCTALSKKMTAKEWNCCKQYAVKVVNVKGYACYNIVK</sequence>
<dbReference type="STRING" id="6239.T02B11.3a.1"/>
<feature type="chain" id="PRO_5003563331" evidence="1">
    <location>
        <begin position="22"/>
        <end position="198"/>
    </location>
</feature>
<dbReference type="InParanoid" id="H2L0C8"/>
<evidence type="ECO:0000256" key="1">
    <source>
        <dbReference type="SAM" id="SignalP"/>
    </source>
</evidence>
<keyword evidence="3" id="KW-1185">Reference proteome</keyword>
<dbReference type="PeptideAtlas" id="H2L0C8"/>
<dbReference type="PANTHER" id="PTHR36161:SF2">
    <property type="entry name" value="DUF19 DOMAIN-CONTAINING PROTEIN"/>
    <property type="match status" value="1"/>
</dbReference>
<dbReference type="OMA" id="MNAKEWG"/>
<dbReference type="CTD" id="178592"/>
<dbReference type="FunCoup" id="H2L0C8">
    <property type="interactions" value="1507"/>
</dbReference>